<dbReference type="Proteomes" id="UP000215059">
    <property type="component" value="Unassembled WGS sequence"/>
</dbReference>
<dbReference type="InterPro" id="IPR036397">
    <property type="entry name" value="RNaseH_sf"/>
</dbReference>
<dbReference type="InterPro" id="IPR002156">
    <property type="entry name" value="RNaseH_domain"/>
</dbReference>
<dbReference type="Pfam" id="PF13456">
    <property type="entry name" value="RVT_3"/>
    <property type="match status" value="1"/>
</dbReference>
<dbReference type="PANTHER" id="PTHR46387">
    <property type="entry name" value="POLYNUCLEOTIDYL TRANSFERASE, RIBONUCLEASE H-LIKE SUPERFAMILY PROTEIN"/>
    <property type="match status" value="1"/>
</dbReference>
<dbReference type="GO" id="GO:0004523">
    <property type="term" value="F:RNA-DNA hybrid ribonuclease activity"/>
    <property type="evidence" value="ECO:0007669"/>
    <property type="project" value="InterPro"/>
</dbReference>
<evidence type="ECO:0000259" key="1">
    <source>
        <dbReference type="PROSITE" id="PS50879"/>
    </source>
</evidence>
<dbReference type="InterPro" id="IPR012337">
    <property type="entry name" value="RNaseH-like_sf"/>
</dbReference>
<accession>A0A235FBX3</accession>
<dbReference type="Gene3D" id="3.30.420.10">
    <property type="entry name" value="Ribonuclease H-like superfamily/Ribonuclease H"/>
    <property type="match status" value="1"/>
</dbReference>
<reference evidence="2 3" key="1">
    <citation type="submission" date="2017-07" db="EMBL/GenBank/DDBJ databases">
        <title>Fictibacillus sp. nov. GDSW-R2A3 Genome sequencing and assembly.</title>
        <authorList>
            <person name="Mayilraj S."/>
        </authorList>
    </citation>
    <scope>NUCLEOTIDE SEQUENCE [LARGE SCALE GENOMIC DNA]</scope>
    <source>
        <strain evidence="2 3">GDSW-R2A3</strain>
    </source>
</reference>
<keyword evidence="3" id="KW-1185">Reference proteome</keyword>
<dbReference type="NCBIfam" id="NF005822">
    <property type="entry name" value="PRK07708.1"/>
    <property type="match status" value="1"/>
</dbReference>
<evidence type="ECO:0000313" key="3">
    <source>
        <dbReference type="Proteomes" id="UP000215059"/>
    </source>
</evidence>
<dbReference type="GO" id="GO:0003676">
    <property type="term" value="F:nucleic acid binding"/>
    <property type="evidence" value="ECO:0007669"/>
    <property type="project" value="InterPro"/>
</dbReference>
<dbReference type="PANTHER" id="PTHR46387:SF2">
    <property type="entry name" value="RIBONUCLEASE HI"/>
    <property type="match status" value="1"/>
</dbReference>
<sequence length="230" mass="26619">MHRERKRQNVELKIVWRYKYPKNTETIIFSSSGFMPVKTALAVGNDLEKTGRAASIEYIDEYETSWSIKEIKKWLKEKETEPEHVTAYFDGGFQESGCLSGQGILIYFKQNGSAYRLRKNAAMAEMTSNNESEYAALWLLADELEQMGVRDEKVNIKGDSKVVIYQMSGEWPCYESEHQYWADKIDAIFKRCSIRPQYTWVQRSENKDADSLALQAIEGKLIKAVKELID</sequence>
<name>A0A235FBX3_9BACL</name>
<gene>
    <name evidence="2" type="ORF">CGZ90_02015</name>
</gene>
<dbReference type="OrthoDB" id="2680098at2"/>
<proteinExistence type="predicted"/>
<evidence type="ECO:0000313" key="2">
    <source>
        <dbReference type="EMBL" id="OYD58699.1"/>
    </source>
</evidence>
<dbReference type="CDD" id="cd09279">
    <property type="entry name" value="RNase_HI_like"/>
    <property type="match status" value="1"/>
</dbReference>
<feature type="domain" description="RNase H type-1" evidence="1">
    <location>
        <begin position="81"/>
        <end position="218"/>
    </location>
</feature>
<protein>
    <recommendedName>
        <fullName evidence="1">RNase H type-1 domain-containing protein</fullName>
    </recommendedName>
</protein>
<dbReference type="SUPFAM" id="SSF53098">
    <property type="entry name" value="Ribonuclease H-like"/>
    <property type="match status" value="1"/>
</dbReference>
<organism evidence="2 3">
    <name type="scientific">Fictibacillus aquaticus</name>
    <dbReference type="NCBI Taxonomy" id="2021314"/>
    <lineage>
        <taxon>Bacteria</taxon>
        <taxon>Bacillati</taxon>
        <taxon>Bacillota</taxon>
        <taxon>Bacilli</taxon>
        <taxon>Bacillales</taxon>
        <taxon>Fictibacillaceae</taxon>
        <taxon>Fictibacillus</taxon>
    </lineage>
</organism>
<dbReference type="EMBL" id="NOII01000001">
    <property type="protein sequence ID" value="OYD58699.1"/>
    <property type="molecule type" value="Genomic_DNA"/>
</dbReference>
<dbReference type="AlphaFoldDB" id="A0A235FBX3"/>
<comment type="caution">
    <text evidence="2">The sequence shown here is derived from an EMBL/GenBank/DDBJ whole genome shotgun (WGS) entry which is preliminary data.</text>
</comment>
<dbReference type="PROSITE" id="PS50879">
    <property type="entry name" value="RNASE_H_1"/>
    <property type="match status" value="1"/>
</dbReference>